<gene>
    <name evidence="1" type="ORF">CPZ25_014500</name>
</gene>
<accession>A0A4V1GM93</accession>
<proteinExistence type="predicted"/>
<evidence type="ECO:0000313" key="2">
    <source>
        <dbReference type="Proteomes" id="UP000218387"/>
    </source>
</evidence>
<reference evidence="1 2" key="1">
    <citation type="submission" date="2018-05" db="EMBL/GenBank/DDBJ databases">
        <title>Genome comparison of Eubacterium sp.</title>
        <authorList>
            <person name="Feng Y."/>
            <person name="Sanchez-Andrea I."/>
            <person name="Stams A.J.M."/>
            <person name="De Vos W.M."/>
        </authorList>
    </citation>
    <scope>NUCLEOTIDE SEQUENCE [LARGE SCALE GENOMIC DNA]</scope>
    <source>
        <strain evidence="1 2">YI</strain>
    </source>
</reference>
<dbReference type="KEGG" id="emt:CPZ25_014500"/>
<sequence length="134" mass="15361">MKKERSPGFSQKGDRYYAKGSFFDEDKTFDGRLARVERHVARDPDAPDSKRLYSFHTFVIQKGAKTRTYVFKGVKEINLTGYFKEGDRVRHHYGHAIPEKYDKSGDSEVVCIVCGEPVNCRRSVCPYCGSVLLK</sequence>
<organism evidence="1 2">
    <name type="scientific">Eubacterium maltosivorans</name>
    <dbReference type="NCBI Taxonomy" id="2041044"/>
    <lineage>
        <taxon>Bacteria</taxon>
        <taxon>Bacillati</taxon>
        <taxon>Bacillota</taxon>
        <taxon>Clostridia</taxon>
        <taxon>Eubacteriales</taxon>
        <taxon>Eubacteriaceae</taxon>
        <taxon>Eubacterium</taxon>
    </lineage>
</organism>
<dbReference type="Proteomes" id="UP000218387">
    <property type="component" value="Chromosome"/>
</dbReference>
<keyword evidence="2" id="KW-1185">Reference proteome</keyword>
<name>A0A4V1GM93_EUBML</name>
<evidence type="ECO:0008006" key="3">
    <source>
        <dbReference type="Google" id="ProtNLM"/>
    </source>
</evidence>
<protein>
    <recommendedName>
        <fullName evidence="3">Zinc ribbon domain-containing protein</fullName>
    </recommendedName>
</protein>
<dbReference type="AlphaFoldDB" id="A0A4V1GM93"/>
<dbReference type="EMBL" id="CP029487">
    <property type="protein sequence ID" value="QCT72486.1"/>
    <property type="molecule type" value="Genomic_DNA"/>
</dbReference>
<dbReference type="RefSeq" id="WP_096919078.1">
    <property type="nucleotide sequence ID" value="NZ_CP029487.1"/>
</dbReference>
<evidence type="ECO:0000313" key="1">
    <source>
        <dbReference type="EMBL" id="QCT72486.1"/>
    </source>
</evidence>